<dbReference type="EMBL" id="ML978158">
    <property type="protein sequence ID" value="KAF2035282.1"/>
    <property type="molecule type" value="Genomic_DNA"/>
</dbReference>
<sequence>MPESSHPSLIHGPTDIPLWHKTIGALLEEQVQIFGDETAIVVPWQNIRCSFRDLQARSERTARALLATGIKNGDFVAVKAGNRIEYIDFVLAAARIGCPLVILNNTYTPHELVSALERTATKVLLIASQVGSRSLSTHIERTKSCVASGQLPHLKHIVTLPSQSSNSGSNGTESYQDFLETLNVITSSQLQSTERRVKDTDVVNVQFTSGSTGLPKAALLTHRNILNNGRFVGTRMHLTPSDIVCCPPPLFHCFGLVMGFLNTLSHGASIVFPSDSFDANLTLDAIASERCTALLGVPTMFFAQLECLASKPYKIDSVRVGLAAGAPVPISLQEDLARKMGVKCVLIAYGMTETSPVSAMMDVSDPPQRLKSGLGRTMPHNSLKIVDGKGEMVPRGTRGEICSSGYALMKGYLNNPEATAEAMRSDGEGRVWMHSGDEGCVDEDGYVHITGRIKDMIIRGGENIFPAEIEERLLHHPSIAEVSVVGLPDERYGEVVSAFVRLASSTDKPDNTEIQAWVGEALGRHKVPKWMFWVGEDGVVKEIPKTGSGKHQKHILREIGKKLLNNEHHRWDGVERARL</sequence>
<dbReference type="InterPro" id="IPR042099">
    <property type="entry name" value="ANL_N_sf"/>
</dbReference>
<dbReference type="GO" id="GO:0031956">
    <property type="term" value="F:medium-chain fatty acid-CoA ligase activity"/>
    <property type="evidence" value="ECO:0007669"/>
    <property type="project" value="TreeGrafter"/>
</dbReference>
<proteinExistence type="predicted"/>
<dbReference type="PROSITE" id="PS00455">
    <property type="entry name" value="AMP_BINDING"/>
    <property type="match status" value="1"/>
</dbReference>
<keyword evidence="4" id="KW-1185">Reference proteome</keyword>
<dbReference type="Proteomes" id="UP000799777">
    <property type="component" value="Unassembled WGS sequence"/>
</dbReference>
<dbReference type="InterPro" id="IPR025110">
    <property type="entry name" value="AMP-bd_C"/>
</dbReference>
<feature type="domain" description="AMP-binding enzyme C-terminal" evidence="2">
    <location>
        <begin position="468"/>
        <end position="550"/>
    </location>
</feature>
<dbReference type="InterPro" id="IPR020845">
    <property type="entry name" value="AMP-binding_CS"/>
</dbReference>
<feature type="domain" description="AMP-dependent synthetase/ligase" evidence="1">
    <location>
        <begin position="27"/>
        <end position="413"/>
    </location>
</feature>
<accession>A0A9P4LT07</accession>
<dbReference type="Gene3D" id="3.30.300.30">
    <property type="match status" value="1"/>
</dbReference>
<dbReference type="PANTHER" id="PTHR43201:SF6">
    <property type="entry name" value="ACYL COA SYNTHETASE (EUROFUNG)"/>
    <property type="match status" value="1"/>
</dbReference>
<dbReference type="PANTHER" id="PTHR43201">
    <property type="entry name" value="ACYL-COA SYNTHETASE"/>
    <property type="match status" value="1"/>
</dbReference>
<organism evidence="3 4">
    <name type="scientific">Setomelanomma holmii</name>
    <dbReference type="NCBI Taxonomy" id="210430"/>
    <lineage>
        <taxon>Eukaryota</taxon>
        <taxon>Fungi</taxon>
        <taxon>Dikarya</taxon>
        <taxon>Ascomycota</taxon>
        <taxon>Pezizomycotina</taxon>
        <taxon>Dothideomycetes</taxon>
        <taxon>Pleosporomycetidae</taxon>
        <taxon>Pleosporales</taxon>
        <taxon>Pleosporineae</taxon>
        <taxon>Phaeosphaeriaceae</taxon>
        <taxon>Setomelanomma</taxon>
    </lineage>
</organism>
<dbReference type="Pfam" id="PF13193">
    <property type="entry name" value="AMP-binding_C"/>
    <property type="match status" value="1"/>
</dbReference>
<reference evidence="3" key="1">
    <citation type="journal article" date="2020" name="Stud. Mycol.">
        <title>101 Dothideomycetes genomes: a test case for predicting lifestyles and emergence of pathogens.</title>
        <authorList>
            <person name="Haridas S."/>
            <person name="Albert R."/>
            <person name="Binder M."/>
            <person name="Bloem J."/>
            <person name="Labutti K."/>
            <person name="Salamov A."/>
            <person name="Andreopoulos B."/>
            <person name="Baker S."/>
            <person name="Barry K."/>
            <person name="Bills G."/>
            <person name="Bluhm B."/>
            <person name="Cannon C."/>
            <person name="Castanera R."/>
            <person name="Culley D."/>
            <person name="Daum C."/>
            <person name="Ezra D."/>
            <person name="Gonzalez J."/>
            <person name="Henrissat B."/>
            <person name="Kuo A."/>
            <person name="Liang C."/>
            <person name="Lipzen A."/>
            <person name="Lutzoni F."/>
            <person name="Magnuson J."/>
            <person name="Mondo S."/>
            <person name="Nolan M."/>
            <person name="Ohm R."/>
            <person name="Pangilinan J."/>
            <person name="Park H.-J."/>
            <person name="Ramirez L."/>
            <person name="Alfaro M."/>
            <person name="Sun H."/>
            <person name="Tritt A."/>
            <person name="Yoshinaga Y."/>
            <person name="Zwiers L.-H."/>
            <person name="Turgeon B."/>
            <person name="Goodwin S."/>
            <person name="Spatafora J."/>
            <person name="Crous P."/>
            <person name="Grigoriev I."/>
        </authorList>
    </citation>
    <scope>NUCLEOTIDE SEQUENCE</scope>
    <source>
        <strain evidence="3">CBS 110217</strain>
    </source>
</reference>
<evidence type="ECO:0000259" key="2">
    <source>
        <dbReference type="Pfam" id="PF13193"/>
    </source>
</evidence>
<dbReference type="AlphaFoldDB" id="A0A9P4LT07"/>
<gene>
    <name evidence="3" type="ORF">EK21DRAFT_97021</name>
</gene>
<evidence type="ECO:0000313" key="3">
    <source>
        <dbReference type="EMBL" id="KAF2035282.1"/>
    </source>
</evidence>
<dbReference type="GO" id="GO:0006631">
    <property type="term" value="P:fatty acid metabolic process"/>
    <property type="evidence" value="ECO:0007669"/>
    <property type="project" value="TreeGrafter"/>
</dbReference>
<dbReference type="InterPro" id="IPR045851">
    <property type="entry name" value="AMP-bd_C_sf"/>
</dbReference>
<dbReference type="OrthoDB" id="10253115at2759"/>
<dbReference type="InterPro" id="IPR000873">
    <property type="entry name" value="AMP-dep_synth/lig_dom"/>
</dbReference>
<name>A0A9P4LT07_9PLEO</name>
<dbReference type="Gene3D" id="3.40.50.12780">
    <property type="entry name" value="N-terminal domain of ligase-like"/>
    <property type="match status" value="1"/>
</dbReference>
<dbReference type="Pfam" id="PF00501">
    <property type="entry name" value="AMP-binding"/>
    <property type="match status" value="1"/>
</dbReference>
<comment type="caution">
    <text evidence="3">The sequence shown here is derived from an EMBL/GenBank/DDBJ whole genome shotgun (WGS) entry which is preliminary data.</text>
</comment>
<dbReference type="SUPFAM" id="SSF56801">
    <property type="entry name" value="Acetyl-CoA synthetase-like"/>
    <property type="match status" value="1"/>
</dbReference>
<evidence type="ECO:0000313" key="4">
    <source>
        <dbReference type="Proteomes" id="UP000799777"/>
    </source>
</evidence>
<evidence type="ECO:0000259" key="1">
    <source>
        <dbReference type="Pfam" id="PF00501"/>
    </source>
</evidence>
<protein>
    <submittedName>
        <fullName evidence="3">Acetyl-CoA synthetase-like protein</fullName>
    </submittedName>
</protein>